<dbReference type="InterPro" id="IPR036291">
    <property type="entry name" value="NAD(P)-bd_dom_sf"/>
</dbReference>
<evidence type="ECO:0000256" key="14">
    <source>
        <dbReference type="PIRNR" id="PIRNR036497"/>
    </source>
</evidence>
<evidence type="ECO:0000256" key="11">
    <source>
        <dbReference type="ARBA" id="ARBA00023167"/>
    </source>
</evidence>
<dbReference type="OMA" id="IYTRCYS"/>
<dbReference type="OrthoDB" id="67851at2759"/>
<evidence type="ECO:0000256" key="6">
    <source>
        <dbReference type="ARBA" id="ARBA00013376"/>
    </source>
</evidence>
<evidence type="ECO:0000256" key="1">
    <source>
        <dbReference type="ARBA" id="ARBA00001920"/>
    </source>
</evidence>
<dbReference type="Pfam" id="PF03447">
    <property type="entry name" value="NAD_binding_3"/>
    <property type="match status" value="1"/>
</dbReference>
<dbReference type="GO" id="GO:0009088">
    <property type="term" value="P:threonine biosynthetic process"/>
    <property type="evidence" value="ECO:0007669"/>
    <property type="project" value="UniProtKB-UniPathway"/>
</dbReference>
<dbReference type="GO" id="GO:0009086">
    <property type="term" value="P:methionine biosynthetic process"/>
    <property type="evidence" value="ECO:0007669"/>
    <property type="project" value="UniProtKB-KW"/>
</dbReference>
<evidence type="ECO:0000256" key="8">
    <source>
        <dbReference type="ARBA" id="ARBA00022697"/>
    </source>
</evidence>
<keyword evidence="10 14" id="KW-0560">Oxidoreductase</keyword>
<evidence type="ECO:0000256" key="4">
    <source>
        <dbReference type="ARBA" id="ARBA00006753"/>
    </source>
</evidence>
<dbReference type="GO" id="GO:0004412">
    <property type="term" value="F:homoserine dehydrogenase activity"/>
    <property type="evidence" value="ECO:0007669"/>
    <property type="project" value="UniProtKB-EC"/>
</dbReference>
<feature type="binding site" evidence="16">
    <location>
        <position position="126"/>
    </location>
    <ligand>
        <name>NADPH</name>
        <dbReference type="ChEBI" id="CHEBI:57783"/>
    </ligand>
</feature>
<dbReference type="InterPro" id="IPR022697">
    <property type="entry name" value="HDH_short"/>
</dbReference>
<dbReference type="InterPro" id="IPR001342">
    <property type="entry name" value="HDH_cat"/>
</dbReference>
<comment type="similarity">
    <text evidence="4 14">Belongs to the homoserine dehydrogenase family.</text>
</comment>
<gene>
    <name evidence="19" type="ORF">WOLCODRAFT_139734</name>
</gene>
<accession>A0A2H3IYK9</accession>
<dbReference type="Proteomes" id="UP000218811">
    <property type="component" value="Unassembled WGS sequence"/>
</dbReference>
<organism evidence="19 20">
    <name type="scientific">Wolfiporia cocos (strain MD-104)</name>
    <name type="common">Brown rot fungus</name>
    <dbReference type="NCBI Taxonomy" id="742152"/>
    <lineage>
        <taxon>Eukaryota</taxon>
        <taxon>Fungi</taxon>
        <taxon>Dikarya</taxon>
        <taxon>Basidiomycota</taxon>
        <taxon>Agaricomycotina</taxon>
        <taxon>Agaricomycetes</taxon>
        <taxon>Polyporales</taxon>
        <taxon>Phaeolaceae</taxon>
        <taxon>Wolfiporia</taxon>
    </lineage>
</organism>
<reference evidence="19 20" key="1">
    <citation type="journal article" date="2012" name="Science">
        <title>The Paleozoic origin of enzymatic lignin decomposition reconstructed from 31 fungal genomes.</title>
        <authorList>
            <person name="Floudas D."/>
            <person name="Binder M."/>
            <person name="Riley R."/>
            <person name="Barry K."/>
            <person name="Blanchette R.A."/>
            <person name="Henrissat B."/>
            <person name="Martinez A.T."/>
            <person name="Otillar R."/>
            <person name="Spatafora J.W."/>
            <person name="Yadav J.S."/>
            <person name="Aerts A."/>
            <person name="Benoit I."/>
            <person name="Boyd A."/>
            <person name="Carlson A."/>
            <person name="Copeland A."/>
            <person name="Coutinho P.M."/>
            <person name="de Vries R.P."/>
            <person name="Ferreira P."/>
            <person name="Findley K."/>
            <person name="Foster B."/>
            <person name="Gaskell J."/>
            <person name="Glotzer D."/>
            <person name="Gorecki P."/>
            <person name="Heitman J."/>
            <person name="Hesse C."/>
            <person name="Hori C."/>
            <person name="Igarashi K."/>
            <person name="Jurgens J.A."/>
            <person name="Kallen N."/>
            <person name="Kersten P."/>
            <person name="Kohler A."/>
            <person name="Kuees U."/>
            <person name="Kumar T.K.A."/>
            <person name="Kuo A."/>
            <person name="LaButti K."/>
            <person name="Larrondo L.F."/>
            <person name="Lindquist E."/>
            <person name="Ling A."/>
            <person name="Lombard V."/>
            <person name="Lucas S."/>
            <person name="Lundell T."/>
            <person name="Martin R."/>
            <person name="McLaughlin D.J."/>
            <person name="Morgenstern I."/>
            <person name="Morin E."/>
            <person name="Murat C."/>
            <person name="Nagy L.G."/>
            <person name="Nolan M."/>
            <person name="Ohm R.A."/>
            <person name="Patyshakuliyeva A."/>
            <person name="Rokas A."/>
            <person name="Ruiz-Duenas F.J."/>
            <person name="Sabat G."/>
            <person name="Salamov A."/>
            <person name="Samejima M."/>
            <person name="Schmutz J."/>
            <person name="Slot J.C."/>
            <person name="St John F."/>
            <person name="Stenlid J."/>
            <person name="Sun H."/>
            <person name="Sun S."/>
            <person name="Syed K."/>
            <person name="Tsang A."/>
            <person name="Wiebenga A."/>
            <person name="Young D."/>
            <person name="Pisabarro A."/>
            <person name="Eastwood D.C."/>
            <person name="Martin F."/>
            <person name="Cullen D."/>
            <person name="Grigoriev I.V."/>
            <person name="Hibbett D.S."/>
        </authorList>
    </citation>
    <scope>NUCLEOTIDE SEQUENCE [LARGE SCALE GENOMIC DNA]</scope>
    <source>
        <strain evidence="19 20">MD-104</strain>
    </source>
</reference>
<dbReference type="EC" id="1.1.1.3" evidence="5 14"/>
<evidence type="ECO:0000313" key="19">
    <source>
        <dbReference type="EMBL" id="PCH35090.1"/>
    </source>
</evidence>
<sequence length="372" mass="39517">MATQAIVSSSPKVLRVAVVGVGLVGGEFINQLLGFPSPNPFRLVALTSSKATLFAPDGLSITPSGWKQELARSGLKPDLTFLSRELSALVRPGQDVVLVDNTSSNEVAALYPQFLKSGVHVITPNKKAFSSSLSLYDSILSASVESGARFLNEATVGAGLPIISTLKDLVATGDKVTKIEGVFSGTMSYIFNEFSTAQAGGPSFSSVVRIAREKGYTEPHPGDDLNGADVARKLAILSRYIPTLRAALKDGYQSVSTKSLVPPELESVQSGDEFIEKLPAFDAKFEQMRAEALKEKKVLRFVGVIDVQSGVIKADLEKYPVSHPFVTALGGSDNIIMFHTERYIARPLVVQGAGAGAAVTAMGVMSDLLKLV</sequence>
<evidence type="ECO:0000256" key="7">
    <source>
        <dbReference type="ARBA" id="ARBA00022605"/>
    </source>
</evidence>
<dbReference type="STRING" id="742152.A0A2H3IYK9"/>
<dbReference type="GO" id="GO:0050661">
    <property type="term" value="F:NADP binding"/>
    <property type="evidence" value="ECO:0007669"/>
    <property type="project" value="InterPro"/>
</dbReference>
<evidence type="ECO:0000256" key="10">
    <source>
        <dbReference type="ARBA" id="ARBA00023002"/>
    </source>
</evidence>
<feature type="active site" description="Proton donor" evidence="15">
    <location>
        <position position="233"/>
    </location>
</feature>
<dbReference type="PANTHER" id="PTHR43070">
    <property type="match status" value="1"/>
</dbReference>
<dbReference type="UniPathway" id="UPA00050">
    <property type="reaction ID" value="UER00063"/>
</dbReference>
<dbReference type="GO" id="GO:0009090">
    <property type="term" value="P:homoserine biosynthetic process"/>
    <property type="evidence" value="ECO:0007669"/>
    <property type="project" value="TreeGrafter"/>
</dbReference>
<dbReference type="InterPro" id="IPR005106">
    <property type="entry name" value="Asp/hSer_DH_NAD-bd"/>
</dbReference>
<dbReference type="Pfam" id="PF00742">
    <property type="entry name" value="Homoserine_dh"/>
    <property type="match status" value="1"/>
</dbReference>
<dbReference type="InterPro" id="IPR011147">
    <property type="entry name" value="Bifunc_Aspkin/hSer_DH"/>
</dbReference>
<evidence type="ECO:0000256" key="2">
    <source>
        <dbReference type="ARBA" id="ARBA00005056"/>
    </source>
</evidence>
<comment type="pathway">
    <text evidence="3">Amino-acid biosynthesis; L-methionine biosynthesis via de novo pathway; L-homoserine from L-aspartate: step 3/3.</text>
</comment>
<dbReference type="SUPFAM" id="SSF51735">
    <property type="entry name" value="NAD(P)-binding Rossmann-fold domains"/>
    <property type="match status" value="1"/>
</dbReference>
<name>A0A2H3IYK9_WOLCO</name>
<evidence type="ECO:0000256" key="13">
    <source>
        <dbReference type="ARBA" id="ARBA00059589"/>
    </source>
</evidence>
<comment type="function">
    <text evidence="13">Catalyzes the conversion of L-aspartate-beta-semialdehyde (L-Asa) to L-homoserine (L-Hse), the third step in the biosynthesis of amino acids that derive from aspartate (the aspartate family of amino acids), including methioinine and threonine, the latter of which is a precursor to isoleucine; production of homoserine leads to a branch-point in the pathway as it can either be O-phosphorylated for processing to threonine, or O-acylated for processing to methionine.</text>
</comment>
<keyword evidence="9 14" id="KW-0521">NADP</keyword>
<dbReference type="FunFam" id="3.30.360.10:FF:000006">
    <property type="entry name" value="Bifunctional aspartokinase/homoserine dehydrogenase"/>
    <property type="match status" value="1"/>
</dbReference>
<feature type="binding site" evidence="16">
    <location>
        <position position="102"/>
    </location>
    <ligand>
        <name>NADPH</name>
        <dbReference type="ChEBI" id="CHEBI:57783"/>
    </ligand>
</feature>
<evidence type="ECO:0000256" key="5">
    <source>
        <dbReference type="ARBA" id="ARBA00013213"/>
    </source>
</evidence>
<feature type="binding site" evidence="16">
    <location>
        <begin position="20"/>
        <end position="25"/>
    </location>
    <ligand>
        <name>NADP(+)</name>
        <dbReference type="ChEBI" id="CHEBI:58349"/>
    </ligand>
</feature>
<dbReference type="Gene3D" id="3.40.50.720">
    <property type="entry name" value="NAD(P)-binding Rossmann-like Domain"/>
    <property type="match status" value="1"/>
</dbReference>
<keyword evidence="7 14" id="KW-0028">Amino-acid biosynthesis</keyword>
<dbReference type="AlphaFoldDB" id="A0A2H3IYK9"/>
<dbReference type="SUPFAM" id="SSF55347">
    <property type="entry name" value="Glyceraldehyde-3-phosphate dehydrogenase-like, C-terminal domain"/>
    <property type="match status" value="1"/>
</dbReference>
<evidence type="ECO:0000256" key="12">
    <source>
        <dbReference type="ARBA" id="ARBA00048841"/>
    </source>
</evidence>
<dbReference type="UniPathway" id="UPA00051">
    <property type="reaction ID" value="UER00465"/>
</dbReference>
<dbReference type="PIRSF" id="PIRSF036497">
    <property type="entry name" value="HDH_short"/>
    <property type="match status" value="1"/>
</dbReference>
<protein>
    <recommendedName>
        <fullName evidence="6 14">Homoserine dehydrogenase</fullName>
        <shortName evidence="14">HDH</shortName>
        <ecNumber evidence="5 14">1.1.1.3</ecNumber>
    </recommendedName>
</protein>
<evidence type="ECO:0000256" key="16">
    <source>
        <dbReference type="PIRSR" id="PIRSR036497-2"/>
    </source>
</evidence>
<keyword evidence="20" id="KW-1185">Reference proteome</keyword>
<evidence type="ECO:0000259" key="18">
    <source>
        <dbReference type="Pfam" id="PF03447"/>
    </source>
</evidence>
<evidence type="ECO:0000256" key="9">
    <source>
        <dbReference type="ARBA" id="ARBA00022857"/>
    </source>
</evidence>
<dbReference type="Gene3D" id="3.30.360.10">
    <property type="entry name" value="Dihydrodipicolinate Reductase, domain 2"/>
    <property type="match status" value="1"/>
</dbReference>
<evidence type="ECO:0000259" key="17">
    <source>
        <dbReference type="Pfam" id="PF00742"/>
    </source>
</evidence>
<evidence type="ECO:0000256" key="3">
    <source>
        <dbReference type="ARBA" id="ARBA00005062"/>
    </source>
</evidence>
<keyword evidence="8 14" id="KW-0791">Threonine biosynthesis</keyword>
<feature type="binding site" evidence="16">
    <location>
        <position position="218"/>
    </location>
    <ligand>
        <name>L-homoserine</name>
        <dbReference type="ChEBI" id="CHEBI:57476"/>
    </ligand>
</feature>
<feature type="domain" description="Homoserine dehydrogenase catalytic" evidence="17">
    <location>
        <begin position="161"/>
        <end position="369"/>
    </location>
</feature>
<comment type="cofactor">
    <cofactor evidence="1">
        <name>a metal cation</name>
        <dbReference type="ChEBI" id="CHEBI:25213"/>
    </cofactor>
</comment>
<evidence type="ECO:0000313" key="20">
    <source>
        <dbReference type="Proteomes" id="UP000218811"/>
    </source>
</evidence>
<dbReference type="EMBL" id="KB467843">
    <property type="protein sequence ID" value="PCH35090.1"/>
    <property type="molecule type" value="Genomic_DNA"/>
</dbReference>
<evidence type="ECO:0000256" key="15">
    <source>
        <dbReference type="PIRSR" id="PIRSR036497-1"/>
    </source>
</evidence>
<keyword evidence="11 14" id="KW-0486">Methionine biosynthesis</keyword>
<dbReference type="PANTHER" id="PTHR43070:SF5">
    <property type="entry name" value="HOMOSERINE DEHYDROGENASE"/>
    <property type="match status" value="1"/>
</dbReference>
<comment type="catalytic activity">
    <reaction evidence="12">
        <text>L-homoserine + NADP(+) = L-aspartate 4-semialdehyde + NADPH + H(+)</text>
        <dbReference type="Rhea" id="RHEA:15761"/>
        <dbReference type="ChEBI" id="CHEBI:15378"/>
        <dbReference type="ChEBI" id="CHEBI:57476"/>
        <dbReference type="ChEBI" id="CHEBI:57783"/>
        <dbReference type="ChEBI" id="CHEBI:58349"/>
        <dbReference type="ChEBI" id="CHEBI:537519"/>
        <dbReference type="EC" id="1.1.1.3"/>
    </reaction>
    <physiologicalReaction direction="right-to-left" evidence="12">
        <dbReference type="Rhea" id="RHEA:15763"/>
    </physiologicalReaction>
</comment>
<proteinExistence type="inferred from homology"/>
<feature type="domain" description="Aspartate/homoserine dehydrogenase NAD-binding" evidence="18">
    <location>
        <begin position="20"/>
        <end position="151"/>
    </location>
</feature>
<comment type="pathway">
    <text evidence="2">Amino-acid biosynthesis; L-threonine biosynthesis; L-threonine from L-aspartate: step 3/5.</text>
</comment>